<feature type="region of interest" description="Disordered" evidence="1">
    <location>
        <begin position="841"/>
        <end position="868"/>
    </location>
</feature>
<keyword evidence="3" id="KW-1185">Reference proteome</keyword>
<feature type="compositionally biased region" description="Basic and acidic residues" evidence="1">
    <location>
        <begin position="1157"/>
        <end position="1166"/>
    </location>
</feature>
<feature type="compositionally biased region" description="Polar residues" evidence="1">
    <location>
        <begin position="1139"/>
        <end position="1151"/>
    </location>
</feature>
<feature type="domain" description="C2H2-type" evidence="2">
    <location>
        <begin position="1844"/>
        <end position="1865"/>
    </location>
</feature>
<dbReference type="Proteomes" id="UP000025227">
    <property type="component" value="Unplaced"/>
</dbReference>
<feature type="compositionally biased region" description="Polar residues" evidence="1">
    <location>
        <begin position="1256"/>
        <end position="1277"/>
    </location>
</feature>
<feature type="region of interest" description="Disordered" evidence="1">
    <location>
        <begin position="1234"/>
        <end position="1325"/>
    </location>
</feature>
<feature type="region of interest" description="Disordered" evidence="1">
    <location>
        <begin position="785"/>
        <end position="829"/>
    </location>
</feature>
<feature type="region of interest" description="Disordered" evidence="1">
    <location>
        <begin position="1138"/>
        <end position="1166"/>
    </location>
</feature>
<evidence type="ECO:0000313" key="4">
    <source>
        <dbReference type="WBParaSite" id="HCON_00145050-00001"/>
    </source>
</evidence>
<organism evidence="3 4">
    <name type="scientific">Haemonchus contortus</name>
    <name type="common">Barber pole worm</name>
    <dbReference type="NCBI Taxonomy" id="6289"/>
    <lineage>
        <taxon>Eukaryota</taxon>
        <taxon>Metazoa</taxon>
        <taxon>Ecdysozoa</taxon>
        <taxon>Nematoda</taxon>
        <taxon>Chromadorea</taxon>
        <taxon>Rhabditida</taxon>
        <taxon>Rhabditina</taxon>
        <taxon>Rhabditomorpha</taxon>
        <taxon>Strongyloidea</taxon>
        <taxon>Trichostrongylidae</taxon>
        <taxon>Haemonchus</taxon>
    </lineage>
</organism>
<reference evidence="4" key="1">
    <citation type="submission" date="2020-12" db="UniProtKB">
        <authorList>
            <consortium name="WormBaseParasite"/>
        </authorList>
    </citation>
    <scope>IDENTIFICATION</scope>
    <source>
        <strain evidence="4">MHco3</strain>
    </source>
</reference>
<feature type="compositionally biased region" description="Polar residues" evidence="1">
    <location>
        <begin position="1286"/>
        <end position="1325"/>
    </location>
</feature>
<dbReference type="OMA" id="SPLQFRH"/>
<feature type="domain" description="C2H2-type" evidence="2">
    <location>
        <begin position="1817"/>
        <end position="1838"/>
    </location>
</feature>
<feature type="region of interest" description="Disordered" evidence="1">
    <location>
        <begin position="118"/>
        <end position="145"/>
    </location>
</feature>
<dbReference type="PROSITE" id="PS00028">
    <property type="entry name" value="ZINC_FINGER_C2H2_1"/>
    <property type="match status" value="2"/>
</dbReference>
<feature type="compositionally biased region" description="Polar residues" evidence="1">
    <location>
        <begin position="1047"/>
        <end position="1058"/>
    </location>
</feature>
<evidence type="ECO:0000259" key="2">
    <source>
        <dbReference type="PROSITE" id="PS00028"/>
    </source>
</evidence>
<feature type="compositionally biased region" description="Polar residues" evidence="1">
    <location>
        <begin position="1417"/>
        <end position="1433"/>
    </location>
</feature>
<feature type="compositionally biased region" description="Polar residues" evidence="1">
    <location>
        <begin position="1002"/>
        <end position="1014"/>
    </location>
</feature>
<protein>
    <submittedName>
        <fullName evidence="4">RING-type domain-containing protein</fullName>
    </submittedName>
</protein>
<feature type="region of interest" description="Disordered" evidence="1">
    <location>
        <begin position="1045"/>
        <end position="1067"/>
    </location>
</feature>
<dbReference type="WBParaSite" id="HCON_00145050-00001">
    <property type="protein sequence ID" value="HCON_00145050-00001"/>
    <property type="gene ID" value="HCON_00145050"/>
</dbReference>
<sequence length="1873" mass="205913">MQELSASELSMLWLLRGRHTTKQAVEKAILNELPLWPEAVHLARAYHRSKKDLAGGKYYIIGSDFVENERNSPYSYHELGRYPINKRRNASIPRNISPENSEKESLRIDVGDDQPFLTSSVHTQFPPEPESLREKEEGRGSFEADKSKSIQLPLAGDGLTEFQSLYPDTNPLDICQIFEDGSSECEAGGVDVARLALGHSASELQVATVSAEEESAMATQEASPSAPPLCQESLEQGQNAAVELLPSKEVPKERAILSGPAISTDSKQAAVPENERPASPLRKPIFDFSEFESEIMRQCERLFRPRSPVRNFSRVLSLEDFQELSMRDEGIMAFAKDRENSTSGNSEMEDVEAAVLAEFDKIDEELEQAIMNGDVMETGEELNTGDPLSRDASTSEKEKPKRCYVYPFDDSSSVICSDFSDDDNIGTNIFMEISEHRRVEGASSPSSCSDDSDATPPPNVFVWLPQTWTYDINLVTQFRSPSPNAKCDVVLTVPERESVQLTVSEPKRTRISGTFTYSKNAYHAGAFSRRRGARLGCATSFTCSASENEIVNVDCDISNPLLSAESCQTEIAERISDQASINCKASTDETSSVACAFSRHPAKNEYYLAELVERPSECANLTCKEVKYEEVASSLSLESPSLDISCVGVRPTPLLHAVSLQCRAPEIHNVNLSDEFHSKALDNVGYAVEVRPTCSFASVSLSCSGPKYEELNSSWVFEVQIGNGTAVTIRDMVQCKAMLECKASSSSEITRKSLLSRLPPMKRKHHETSMEECLLLLELGAMPSQSIDDPCPHNSPSSSTSSGRVKNRARRKDSKGCMASSSSSGRSQAVNLKEVSAALSTISGKPSTRRTLLESTSSQRSDLSDSPDRLVIVEDLEGVIVKDPPPDEMPVHQNVLEEQRSSRASSSFSNQSGSLVMLKSENEASVEAPSVPSPKKSLRKRELEVCSLDILPPQVKRRVATRSSENASPPAELRTKTMRKTKDTPPRHVVLRGKRDSRVSEQKTPSSEPTTDVSKMSKHLVAPTDNRTVETSQCPANEPLMEAASVPTRTVKTSTATQRDPKLEQSDPPITHAVARRSGAGIEAGSFFGSLSAVTSKASKVILPCGTTVIVPSKIHPRPVSELPSFPIDDDSFMGPTTRLGSASSACSEVSQAVPRRSREAKKLERSGPSKKFVDIAVVLTPKPRFRSCVGVSIVTEESEAVQATFKEYRAIVDVKHGDKSLANKLPIVTEIPEDQNECGSKPVARMRTPTRRSSKNPQLKESLRTPSKPISSTGSYAKTPGSVFVASSKNSTSTVGIPPNSKTLRSQVSCQNGSSSITQTSAIPTRSRKCQSSFTEAQPSAEDSVASIKAKYASNFVGKTLLKSVIERSPSPPPTTHDSQRKSERIKRTKETAESSVAQKRMRTSLPETKSEHPPQNHSFSQHLEQESQSAQPRRKSTRLNASAQSESISSPALSDNRKRGCGGPSSSSANNNATNDDVIVVNSGIHLRRKSSTPPILVVAVEVTSSFVPVKRDNERSANPITLPTYNFAEAATTTIFSSDSAEILNALALEIIINEASALSTVNMATFAQFVFNLFEPVTPIFGKLIDIEPSNLPANFTTIFELASPLQFRHRLDYNSFNTMLMNRLPENGLHALTLDSRKVSMLKITKFVDTIKESVSEICEELRTRRTLSKGEIQTEKDLSSEVQHLITSRYVETMMKLADACHKAKNVPAKVIADRFYLLLCGWNCFLQQGGALRVRLQLSPMRSHPGIVDVTTAWLDQIDAILSRAQATLSTRTSAFAVSLAQEKNVMLKIWQKMAAQTSPTCNDESYIHCPECRLYFHNEDTDFMHNRVFHQKSRECEECYDMFHTLLGLDLHMVGCHKRSFVSNL</sequence>
<feature type="compositionally biased region" description="Basic and acidic residues" evidence="1">
    <location>
        <begin position="130"/>
        <end position="145"/>
    </location>
</feature>
<feature type="region of interest" description="Disordered" evidence="1">
    <location>
        <begin position="956"/>
        <end position="1032"/>
    </location>
</feature>
<feature type="compositionally biased region" description="Polar residues" evidence="1">
    <location>
        <begin position="1440"/>
        <end position="1455"/>
    </location>
</feature>
<feature type="compositionally biased region" description="Low complexity" evidence="1">
    <location>
        <begin position="849"/>
        <end position="861"/>
    </location>
</feature>
<dbReference type="InterPro" id="IPR013087">
    <property type="entry name" value="Znf_C2H2_type"/>
</dbReference>
<accession>A0A7I4YX04</accession>
<proteinExistence type="predicted"/>
<feature type="compositionally biased region" description="Low complexity" evidence="1">
    <location>
        <begin position="1467"/>
        <end position="1476"/>
    </location>
</feature>
<evidence type="ECO:0000256" key="1">
    <source>
        <dbReference type="SAM" id="MobiDB-lite"/>
    </source>
</evidence>
<name>A0A7I4YX04_HAECO</name>
<dbReference type="OrthoDB" id="5816235at2759"/>
<evidence type="ECO:0000313" key="3">
    <source>
        <dbReference type="Proteomes" id="UP000025227"/>
    </source>
</evidence>
<feature type="region of interest" description="Disordered" evidence="1">
    <location>
        <begin position="1365"/>
        <end position="1476"/>
    </location>
</feature>